<dbReference type="AlphaFoldDB" id="A0A8K0CW32"/>
<proteinExistence type="predicted"/>
<dbReference type="Pfam" id="PF13843">
    <property type="entry name" value="DDE_Tnp_1_7"/>
    <property type="match status" value="1"/>
</dbReference>
<dbReference type="EMBL" id="VTPC01006710">
    <property type="protein sequence ID" value="KAF2894740.1"/>
    <property type="molecule type" value="Genomic_DNA"/>
</dbReference>
<keyword evidence="4" id="KW-1185">Reference proteome</keyword>
<evidence type="ECO:0000313" key="4">
    <source>
        <dbReference type="Proteomes" id="UP000801492"/>
    </source>
</evidence>
<dbReference type="PANTHER" id="PTHR46599">
    <property type="entry name" value="PIGGYBAC TRANSPOSABLE ELEMENT-DERIVED PROTEIN 4"/>
    <property type="match status" value="1"/>
</dbReference>
<dbReference type="PANTHER" id="PTHR46599:SF3">
    <property type="entry name" value="PIGGYBAC TRANSPOSABLE ELEMENT-DERIVED PROTEIN 4"/>
    <property type="match status" value="1"/>
</dbReference>
<organism evidence="3 4">
    <name type="scientific">Ignelater luminosus</name>
    <name type="common">Cucubano</name>
    <name type="synonym">Pyrophorus luminosus</name>
    <dbReference type="NCBI Taxonomy" id="2038154"/>
    <lineage>
        <taxon>Eukaryota</taxon>
        <taxon>Metazoa</taxon>
        <taxon>Ecdysozoa</taxon>
        <taxon>Arthropoda</taxon>
        <taxon>Hexapoda</taxon>
        <taxon>Insecta</taxon>
        <taxon>Pterygota</taxon>
        <taxon>Neoptera</taxon>
        <taxon>Endopterygota</taxon>
        <taxon>Coleoptera</taxon>
        <taxon>Polyphaga</taxon>
        <taxon>Elateriformia</taxon>
        <taxon>Elateroidea</taxon>
        <taxon>Elateridae</taxon>
        <taxon>Agrypninae</taxon>
        <taxon>Pyrophorini</taxon>
        <taxon>Ignelater</taxon>
    </lineage>
</organism>
<dbReference type="InterPro" id="IPR029526">
    <property type="entry name" value="PGBD"/>
</dbReference>
<gene>
    <name evidence="3" type="ORF">ILUMI_11433</name>
</gene>
<evidence type="ECO:0000259" key="2">
    <source>
        <dbReference type="Pfam" id="PF13843"/>
    </source>
</evidence>
<name>A0A8K0CW32_IGNLU</name>
<evidence type="ECO:0000313" key="3">
    <source>
        <dbReference type="EMBL" id="KAF2894740.1"/>
    </source>
</evidence>
<dbReference type="Proteomes" id="UP000801492">
    <property type="component" value="Unassembled WGS sequence"/>
</dbReference>
<feature type="compositionally biased region" description="Acidic residues" evidence="1">
    <location>
        <begin position="29"/>
        <end position="42"/>
    </location>
</feature>
<accession>A0A8K0CW32</accession>
<comment type="caution">
    <text evidence="3">The sequence shown here is derived from an EMBL/GenBank/DDBJ whole genome shotgun (WGS) entry which is preliminary data.</text>
</comment>
<feature type="domain" description="PiggyBac transposable element-derived protein" evidence="2">
    <location>
        <begin position="165"/>
        <end position="287"/>
    </location>
</feature>
<reference evidence="3" key="1">
    <citation type="submission" date="2019-08" db="EMBL/GenBank/DDBJ databases">
        <title>The genome of the North American firefly Photinus pyralis.</title>
        <authorList>
            <consortium name="Photinus pyralis genome working group"/>
            <person name="Fallon T.R."/>
            <person name="Sander Lower S.E."/>
            <person name="Weng J.-K."/>
        </authorList>
    </citation>
    <scope>NUCLEOTIDE SEQUENCE</scope>
    <source>
        <strain evidence="3">TRF0915ILg1</strain>
        <tissue evidence="3">Whole body</tissue>
    </source>
</reference>
<protein>
    <recommendedName>
        <fullName evidence="2">PiggyBac transposable element-derived protein domain-containing protein</fullName>
    </recommendedName>
</protein>
<evidence type="ECO:0000256" key="1">
    <source>
        <dbReference type="SAM" id="MobiDB-lite"/>
    </source>
</evidence>
<sequence length="295" mass="33918">MRAGVHLLSRKDYYCTDKELYEILINTDSEDEALDEGDEDDGNYSPESTDEDRSSEFRSHNNKNSDAQIDNIAEDPSALDIVEAFITESFIQLIAKQTNMYYDSCVENTPENAVKNYKPPMVDEMDDCHFGNISRQRNTGLGCSFLSWSIARRDTSLILLSVDENVGKSGNIVLTLTEPYWGNGHRLFTDNWYTSPLLYEFLFHKKINCCGTVKSNRQFMPLFEKKNVKGKVQHFSTERLVALKWTDKGDVHMLSSMHKSEMKMTKASRNKQVKKPTCFIDYNTNMGELIKQICF</sequence>
<dbReference type="OrthoDB" id="6146839at2759"/>
<feature type="region of interest" description="Disordered" evidence="1">
    <location>
        <begin position="29"/>
        <end position="71"/>
    </location>
</feature>